<dbReference type="InterPro" id="IPR036890">
    <property type="entry name" value="HATPase_C_sf"/>
</dbReference>
<dbReference type="FunFam" id="1.10.287.130:FF:000038">
    <property type="entry name" value="Sensory transduction histidine kinase"/>
    <property type="match status" value="1"/>
</dbReference>
<dbReference type="Gene3D" id="3.30.450.20">
    <property type="entry name" value="PAS domain"/>
    <property type="match status" value="1"/>
</dbReference>
<dbReference type="SMART" id="SM00387">
    <property type="entry name" value="HATPase_c"/>
    <property type="match status" value="1"/>
</dbReference>
<dbReference type="eggNOG" id="COG0784">
    <property type="taxonomic scope" value="Bacteria"/>
</dbReference>
<dbReference type="InterPro" id="IPR011006">
    <property type="entry name" value="CheY-like_superfamily"/>
</dbReference>
<dbReference type="SUPFAM" id="SSF52172">
    <property type="entry name" value="CheY-like"/>
    <property type="match status" value="1"/>
</dbReference>
<dbReference type="InterPro" id="IPR003661">
    <property type="entry name" value="HisK_dim/P_dom"/>
</dbReference>
<dbReference type="SMART" id="SM00448">
    <property type="entry name" value="REC"/>
    <property type="match status" value="1"/>
</dbReference>
<dbReference type="Pfam" id="PF00512">
    <property type="entry name" value="HisKA"/>
    <property type="match status" value="1"/>
</dbReference>
<sequence length="797" mass="87307">MLAINGYQTSENSVVMDLEEHSQVNTPAGAPSLARKISIDRDRFLRDCLGTVCNVLAATFVLVMLVDAIATSGNHPPALSILGSLTVIGFLGLSVATARRPINIKYANPMAVVIVLLVLINLLAREYLASSQFNMTILAMFTLSLGVFFLSTPWLVSSLLGTTLLSAAVVASSSEAAGLHDFLQLQSAAIIFSLVLHTFRIRTFSRMSELRICDEMRAEKLKEAVSQSQENENKFRRISESVPFGIFQVDTDGFCGYSNNIYRSFCMSAGVTRIEHRWVEILPADVREQTQQQWAQAVADFTSFTGVYLTQTVSGEQRWLEILISPVFSDDGAVFVGTIEDITEKKLAHDQLGKTADDLRISKEQLEKNSRRLQDVVEQLEVAKERAEQSARSKSEFLANMSHEIRTPMTAILGYTDVLLHEVADNPHFQDSLTTIKRNGEHLLQIINDILDISKIEAGKMEVEIIPTSPTQLIADVYTLMAVRAQEKDVELSYEFASRLPHTIQTDPTRLRQILLNLVSNAIKFTDKGGVRIRAAIEQGLPGQTDPRLAIYVQDSGIGMSDEQKAKLFQPFTQADTSMSRRFGGTGLGLTISQRLAQKLGGKISVESMPGKGSTFCVSIATQVVCPIDGGHPCNCEEMATTEATPAPIAPPVKPKPTMDAGSLTCRLLLAEDGQDNQKLISFLLKKAGADVTIAENGAIAVEKILDASTFGEPFDLVLMDMQMPIMDGYTATRMLRRQGINLPIVALTAHAMSGDREKCLAAGCSDFATKPINRQRLIQTIQGQLEACEELELAGV</sequence>
<evidence type="ECO:0000256" key="1">
    <source>
        <dbReference type="ARBA" id="ARBA00000085"/>
    </source>
</evidence>
<dbReference type="CDD" id="cd00082">
    <property type="entry name" value="HisKA"/>
    <property type="match status" value="1"/>
</dbReference>
<keyword evidence="11" id="KW-0131">Cell cycle</keyword>
<feature type="transmembrane region" description="Helical" evidence="14">
    <location>
        <begin position="44"/>
        <end position="66"/>
    </location>
</feature>
<keyword evidence="6" id="KW-0547">Nucleotide-binding</keyword>
<dbReference type="PANTHER" id="PTHR45339:SF1">
    <property type="entry name" value="HYBRID SIGNAL TRANSDUCTION HISTIDINE KINASE J"/>
    <property type="match status" value="1"/>
</dbReference>
<keyword evidence="14" id="KW-1133">Transmembrane helix</keyword>
<dbReference type="PROSITE" id="PS50113">
    <property type="entry name" value="PAC"/>
    <property type="match status" value="1"/>
</dbReference>
<comment type="subcellular location">
    <subcellularLocation>
        <location evidence="2">Membrane</location>
    </subcellularLocation>
</comment>
<dbReference type="SUPFAM" id="SSF55874">
    <property type="entry name" value="ATPase domain of HSP90 chaperone/DNA topoisomerase II/histidine kinase"/>
    <property type="match status" value="1"/>
</dbReference>
<name>F0ST46_RUBBR</name>
<dbReference type="NCBIfam" id="TIGR00229">
    <property type="entry name" value="sensory_box"/>
    <property type="match status" value="1"/>
</dbReference>
<evidence type="ECO:0000259" key="15">
    <source>
        <dbReference type="PROSITE" id="PS50109"/>
    </source>
</evidence>
<dbReference type="STRING" id="756272.Plabr_1646"/>
<feature type="domain" description="Response regulatory" evidence="16">
    <location>
        <begin position="667"/>
        <end position="786"/>
    </location>
</feature>
<dbReference type="Pfam" id="PF00072">
    <property type="entry name" value="Response_reg"/>
    <property type="match status" value="1"/>
</dbReference>
<keyword evidence="7 18" id="KW-0418">Kinase</keyword>
<evidence type="ECO:0000313" key="19">
    <source>
        <dbReference type="Proteomes" id="UP000006860"/>
    </source>
</evidence>
<organism evidence="18 19">
    <name type="scientific">Rubinisphaera brasiliensis (strain ATCC 49424 / DSM 5305 / JCM 21570 / IAM 15109 / NBRC 103401 / IFAM 1448)</name>
    <name type="common">Planctomyces brasiliensis</name>
    <dbReference type="NCBI Taxonomy" id="756272"/>
    <lineage>
        <taxon>Bacteria</taxon>
        <taxon>Pseudomonadati</taxon>
        <taxon>Planctomycetota</taxon>
        <taxon>Planctomycetia</taxon>
        <taxon>Planctomycetales</taxon>
        <taxon>Planctomycetaceae</taxon>
        <taxon>Rubinisphaera</taxon>
    </lineage>
</organism>
<dbReference type="PROSITE" id="PS50110">
    <property type="entry name" value="RESPONSE_REGULATORY"/>
    <property type="match status" value="1"/>
</dbReference>
<keyword evidence="10 14" id="KW-0472">Membrane</keyword>
<proteinExistence type="predicted"/>
<dbReference type="InterPro" id="IPR035965">
    <property type="entry name" value="PAS-like_dom_sf"/>
</dbReference>
<dbReference type="InterPro" id="IPR001789">
    <property type="entry name" value="Sig_transdc_resp-reg_receiver"/>
</dbReference>
<dbReference type="InterPro" id="IPR000014">
    <property type="entry name" value="PAS"/>
</dbReference>
<dbReference type="InterPro" id="IPR013656">
    <property type="entry name" value="PAS_4"/>
</dbReference>
<dbReference type="InterPro" id="IPR000700">
    <property type="entry name" value="PAS-assoc_C"/>
</dbReference>
<evidence type="ECO:0000259" key="17">
    <source>
        <dbReference type="PROSITE" id="PS50113"/>
    </source>
</evidence>
<feature type="modified residue" description="4-aspartylphosphate" evidence="12">
    <location>
        <position position="721"/>
    </location>
</feature>
<evidence type="ECO:0000256" key="2">
    <source>
        <dbReference type="ARBA" id="ARBA00004370"/>
    </source>
</evidence>
<feature type="transmembrane region" description="Helical" evidence="14">
    <location>
        <begin position="110"/>
        <end position="128"/>
    </location>
</feature>
<feature type="domain" description="Histidine kinase" evidence="15">
    <location>
        <begin position="400"/>
        <end position="624"/>
    </location>
</feature>
<dbReference type="GO" id="GO:0005524">
    <property type="term" value="F:ATP binding"/>
    <property type="evidence" value="ECO:0007669"/>
    <property type="project" value="UniProtKB-KW"/>
</dbReference>
<evidence type="ECO:0000256" key="12">
    <source>
        <dbReference type="PROSITE-ProRule" id="PRU00169"/>
    </source>
</evidence>
<feature type="domain" description="PAC" evidence="17">
    <location>
        <begin position="303"/>
        <end position="354"/>
    </location>
</feature>
<keyword evidence="5" id="KW-0808">Transferase</keyword>
<dbReference type="AlphaFoldDB" id="F0ST46"/>
<keyword evidence="13" id="KW-0175">Coiled coil</keyword>
<dbReference type="InterPro" id="IPR004358">
    <property type="entry name" value="Sig_transdc_His_kin-like_C"/>
</dbReference>
<evidence type="ECO:0000256" key="13">
    <source>
        <dbReference type="SAM" id="Coils"/>
    </source>
</evidence>
<evidence type="ECO:0000256" key="10">
    <source>
        <dbReference type="ARBA" id="ARBA00023136"/>
    </source>
</evidence>
<evidence type="ECO:0000256" key="9">
    <source>
        <dbReference type="ARBA" id="ARBA00023012"/>
    </source>
</evidence>
<evidence type="ECO:0000256" key="11">
    <source>
        <dbReference type="ARBA" id="ARBA00023306"/>
    </source>
</evidence>
<gene>
    <name evidence="18" type="ordered locus">Plabr_1646</name>
</gene>
<evidence type="ECO:0000313" key="18">
    <source>
        <dbReference type="EMBL" id="ADY59257.1"/>
    </source>
</evidence>
<dbReference type="CDD" id="cd16922">
    <property type="entry name" value="HATPase_EvgS-ArcB-TorS-like"/>
    <property type="match status" value="1"/>
</dbReference>
<dbReference type="Proteomes" id="UP000006860">
    <property type="component" value="Chromosome"/>
</dbReference>
<dbReference type="Pfam" id="PF08448">
    <property type="entry name" value="PAS_4"/>
    <property type="match status" value="1"/>
</dbReference>
<dbReference type="OrthoDB" id="9790669at2"/>
<dbReference type="eggNOG" id="COG0642">
    <property type="taxonomic scope" value="Bacteria"/>
</dbReference>
<evidence type="ECO:0000256" key="14">
    <source>
        <dbReference type="SAM" id="Phobius"/>
    </source>
</evidence>
<dbReference type="Pfam" id="PF02518">
    <property type="entry name" value="HATPase_c"/>
    <property type="match status" value="1"/>
</dbReference>
<evidence type="ECO:0000256" key="6">
    <source>
        <dbReference type="ARBA" id="ARBA00022741"/>
    </source>
</evidence>
<keyword evidence="19" id="KW-1185">Reference proteome</keyword>
<dbReference type="EMBL" id="CP002546">
    <property type="protein sequence ID" value="ADY59257.1"/>
    <property type="molecule type" value="Genomic_DNA"/>
</dbReference>
<feature type="transmembrane region" description="Helical" evidence="14">
    <location>
        <begin position="148"/>
        <end position="170"/>
    </location>
</feature>
<dbReference type="Gene3D" id="3.30.565.10">
    <property type="entry name" value="Histidine kinase-like ATPase, C-terminal domain"/>
    <property type="match status" value="1"/>
</dbReference>
<dbReference type="PRINTS" id="PR00344">
    <property type="entry name" value="BCTRLSENSOR"/>
</dbReference>
<accession>F0ST46</accession>
<dbReference type="PANTHER" id="PTHR45339">
    <property type="entry name" value="HYBRID SIGNAL TRANSDUCTION HISTIDINE KINASE J"/>
    <property type="match status" value="1"/>
</dbReference>
<dbReference type="InterPro" id="IPR003594">
    <property type="entry name" value="HATPase_dom"/>
</dbReference>
<keyword evidence="4 12" id="KW-0597">Phosphoprotein</keyword>
<dbReference type="KEGG" id="pbs:Plabr_1646"/>
<dbReference type="GO" id="GO:0016020">
    <property type="term" value="C:membrane"/>
    <property type="evidence" value="ECO:0007669"/>
    <property type="project" value="UniProtKB-SubCell"/>
</dbReference>
<dbReference type="SUPFAM" id="SSF47384">
    <property type="entry name" value="Homodimeric domain of signal transducing histidine kinase"/>
    <property type="match status" value="1"/>
</dbReference>
<comment type="catalytic activity">
    <reaction evidence="1">
        <text>ATP + protein L-histidine = ADP + protein N-phospho-L-histidine.</text>
        <dbReference type="EC" id="2.7.13.3"/>
    </reaction>
</comment>
<evidence type="ECO:0000256" key="8">
    <source>
        <dbReference type="ARBA" id="ARBA00022840"/>
    </source>
</evidence>
<dbReference type="SMART" id="SM00388">
    <property type="entry name" value="HisKA"/>
    <property type="match status" value="1"/>
</dbReference>
<dbReference type="GO" id="GO:0000155">
    <property type="term" value="F:phosphorelay sensor kinase activity"/>
    <property type="evidence" value="ECO:0007669"/>
    <property type="project" value="InterPro"/>
</dbReference>
<feature type="transmembrane region" description="Helical" evidence="14">
    <location>
        <begin position="78"/>
        <end position="98"/>
    </location>
</feature>
<dbReference type="SUPFAM" id="SSF55785">
    <property type="entry name" value="PYP-like sensor domain (PAS domain)"/>
    <property type="match status" value="1"/>
</dbReference>
<keyword evidence="14" id="KW-0812">Transmembrane</keyword>
<evidence type="ECO:0000256" key="4">
    <source>
        <dbReference type="ARBA" id="ARBA00022553"/>
    </source>
</evidence>
<reference evidence="19" key="1">
    <citation type="submission" date="2011-02" db="EMBL/GenBank/DDBJ databases">
        <title>The complete genome of Planctomyces brasiliensis DSM 5305.</title>
        <authorList>
            <person name="Lucas S."/>
            <person name="Copeland A."/>
            <person name="Lapidus A."/>
            <person name="Bruce D."/>
            <person name="Goodwin L."/>
            <person name="Pitluck S."/>
            <person name="Kyrpides N."/>
            <person name="Mavromatis K."/>
            <person name="Pagani I."/>
            <person name="Ivanova N."/>
            <person name="Ovchinnikova G."/>
            <person name="Lu M."/>
            <person name="Detter J.C."/>
            <person name="Han C."/>
            <person name="Land M."/>
            <person name="Hauser L."/>
            <person name="Markowitz V."/>
            <person name="Cheng J.-F."/>
            <person name="Hugenholtz P."/>
            <person name="Woyke T."/>
            <person name="Wu D."/>
            <person name="Tindall B."/>
            <person name="Pomrenke H.G."/>
            <person name="Brambilla E."/>
            <person name="Klenk H.-P."/>
            <person name="Eisen J.A."/>
        </authorList>
    </citation>
    <scope>NUCLEOTIDE SEQUENCE [LARGE SCALE GENOMIC DNA]</scope>
    <source>
        <strain evidence="19">ATCC 49424 / DSM 5305 / JCM 21570 / IAM 15109 / NBRC 103401 / IFAM 1448</strain>
    </source>
</reference>
<keyword evidence="8" id="KW-0067">ATP-binding</keyword>
<dbReference type="EC" id="2.7.13.3" evidence="3"/>
<dbReference type="InterPro" id="IPR005467">
    <property type="entry name" value="His_kinase_dom"/>
</dbReference>
<dbReference type="FunFam" id="3.30.565.10:FF:000010">
    <property type="entry name" value="Sensor histidine kinase RcsC"/>
    <property type="match status" value="1"/>
</dbReference>
<dbReference type="eggNOG" id="COG2202">
    <property type="taxonomic scope" value="Bacteria"/>
</dbReference>
<dbReference type="Gene3D" id="3.40.50.2300">
    <property type="match status" value="1"/>
</dbReference>
<feature type="transmembrane region" description="Helical" evidence="14">
    <location>
        <begin position="182"/>
        <end position="199"/>
    </location>
</feature>
<evidence type="ECO:0000256" key="5">
    <source>
        <dbReference type="ARBA" id="ARBA00022679"/>
    </source>
</evidence>
<dbReference type="HOGENOM" id="CLU_000445_114_15_0"/>
<evidence type="ECO:0000259" key="16">
    <source>
        <dbReference type="PROSITE" id="PS50110"/>
    </source>
</evidence>
<dbReference type="InterPro" id="IPR036097">
    <property type="entry name" value="HisK_dim/P_sf"/>
</dbReference>
<dbReference type="Gene3D" id="1.10.287.130">
    <property type="match status" value="1"/>
</dbReference>
<keyword evidence="9" id="KW-0902">Two-component regulatory system</keyword>
<dbReference type="PROSITE" id="PS50109">
    <property type="entry name" value="HIS_KIN"/>
    <property type="match status" value="1"/>
</dbReference>
<feature type="coiled-coil region" evidence="13">
    <location>
        <begin position="349"/>
        <end position="393"/>
    </location>
</feature>
<protein>
    <recommendedName>
        <fullName evidence="3">histidine kinase</fullName>
        <ecNumber evidence="3">2.7.13.3</ecNumber>
    </recommendedName>
</protein>
<evidence type="ECO:0000256" key="3">
    <source>
        <dbReference type="ARBA" id="ARBA00012438"/>
    </source>
</evidence>
<dbReference type="CDD" id="cd17546">
    <property type="entry name" value="REC_hyHK_CKI1_RcsC-like"/>
    <property type="match status" value="1"/>
</dbReference>
<evidence type="ECO:0000256" key="7">
    <source>
        <dbReference type="ARBA" id="ARBA00022777"/>
    </source>
</evidence>